<proteinExistence type="predicted"/>
<evidence type="ECO:0000256" key="1">
    <source>
        <dbReference type="SAM" id="MobiDB-lite"/>
    </source>
</evidence>
<accession>A0A177TV76</accession>
<feature type="domain" description="Serine aminopeptidase S33" evidence="2">
    <location>
        <begin position="90"/>
        <end position="345"/>
    </location>
</feature>
<dbReference type="Gene3D" id="3.40.50.1820">
    <property type="entry name" value="alpha/beta hydrolase"/>
    <property type="match status" value="1"/>
</dbReference>
<dbReference type="InterPro" id="IPR029058">
    <property type="entry name" value="AB_hydrolase_fold"/>
</dbReference>
<evidence type="ECO:0000313" key="4">
    <source>
        <dbReference type="Proteomes" id="UP000077521"/>
    </source>
</evidence>
<organism evidence="3 4">
    <name type="scientific">Tilletia indica</name>
    <dbReference type="NCBI Taxonomy" id="43049"/>
    <lineage>
        <taxon>Eukaryota</taxon>
        <taxon>Fungi</taxon>
        <taxon>Dikarya</taxon>
        <taxon>Basidiomycota</taxon>
        <taxon>Ustilaginomycotina</taxon>
        <taxon>Exobasidiomycetes</taxon>
        <taxon>Tilletiales</taxon>
        <taxon>Tilletiaceae</taxon>
        <taxon>Tilletia</taxon>
    </lineage>
</organism>
<dbReference type="Proteomes" id="UP000077521">
    <property type="component" value="Unassembled WGS sequence"/>
</dbReference>
<evidence type="ECO:0000313" key="3">
    <source>
        <dbReference type="EMBL" id="KAE8248961.1"/>
    </source>
</evidence>
<dbReference type="Pfam" id="PF12146">
    <property type="entry name" value="Hydrolase_4"/>
    <property type="match status" value="1"/>
</dbReference>
<comment type="caution">
    <text evidence="3">The sequence shown here is derived from an EMBL/GenBank/DDBJ whole genome shotgun (WGS) entry which is preliminary data.</text>
</comment>
<dbReference type="AlphaFoldDB" id="A0A177TV76"/>
<dbReference type="SUPFAM" id="SSF53474">
    <property type="entry name" value="alpha/beta-Hydrolases"/>
    <property type="match status" value="1"/>
</dbReference>
<evidence type="ECO:0000259" key="2">
    <source>
        <dbReference type="Pfam" id="PF12146"/>
    </source>
</evidence>
<dbReference type="InterPro" id="IPR022742">
    <property type="entry name" value="Hydrolase_4"/>
</dbReference>
<dbReference type="OrthoDB" id="10249433at2759"/>
<dbReference type="EMBL" id="LWDF02000418">
    <property type="protein sequence ID" value="KAE8248961.1"/>
    <property type="molecule type" value="Genomic_DNA"/>
</dbReference>
<gene>
    <name evidence="3" type="ORF">A4X13_0g5403</name>
</gene>
<protein>
    <recommendedName>
        <fullName evidence="2">Serine aminopeptidase S33 domain-containing protein</fullName>
    </recommendedName>
</protein>
<dbReference type="InterPro" id="IPR051044">
    <property type="entry name" value="MAG_DAG_Lipase"/>
</dbReference>
<sequence>MIDLGKTGAFIKKTVWDVWGEPILTATGLYEPTDRSYGRCDIPFSPAEERMHAMPNITVKFRRVMMGNGKDWMWYQVWEDKEAILRTGRKADLLFCHGTGVHSGTFASHARRYLDSGYRCIVPDLLSHGYSSGLHVYQRYVNAYCEGLHLVLHDVAKEDDLQNNNGVFVSKAERHHTFILGLSFGGLLGFYYALMYPDSYREEAEGQDEIPIDGIIGVGPMIDYGHKIPSIIQVFGWMVIALGGLRLELTVPHKKVLDKDPKVYKTLVTEDPRSHQGAFRGGHILCIRDAMWDIQHRAREIRHPIYCQQGGRDRVVSVEHIFDWLRETGSEDRKMTVYPICQHVIYRKAKTEMEDQAGRICVLEDNLAWMCARSPAYGRLVRQDSMSSEMTLVNDLGTPKSYPNTPSIPLTPYTPFFNSFGENPVIGMPHINFGPGGTPAIEVTIESLQEQLPTPATEEAPRPFVLAEDQRPKKDGPAKPLTDADKAPRSYRSAWNKCIDEKYRPYDIDVAADR</sequence>
<keyword evidence="4" id="KW-1185">Reference proteome</keyword>
<reference evidence="3" key="2">
    <citation type="journal article" date="2019" name="IMA Fungus">
        <title>Genome sequencing and comparison of five Tilletia species to identify candidate genes for the detection of regulated species infecting wheat.</title>
        <authorList>
            <person name="Nguyen H.D.T."/>
            <person name="Sultana T."/>
            <person name="Kesanakurti P."/>
            <person name="Hambleton S."/>
        </authorList>
    </citation>
    <scope>NUCLEOTIDE SEQUENCE</scope>
    <source>
        <strain evidence="3">DAOMC 236416</strain>
    </source>
</reference>
<dbReference type="PANTHER" id="PTHR11614">
    <property type="entry name" value="PHOSPHOLIPASE-RELATED"/>
    <property type="match status" value="1"/>
</dbReference>
<reference evidence="3" key="1">
    <citation type="submission" date="2016-04" db="EMBL/GenBank/DDBJ databases">
        <authorList>
            <person name="Nguyen H.D."/>
            <person name="Samba Siva P."/>
            <person name="Cullis J."/>
            <person name="Levesque C.A."/>
            <person name="Hambleton S."/>
        </authorList>
    </citation>
    <scope>NUCLEOTIDE SEQUENCE</scope>
    <source>
        <strain evidence="3">DAOMC 236416</strain>
    </source>
</reference>
<feature type="region of interest" description="Disordered" evidence="1">
    <location>
        <begin position="452"/>
        <end position="490"/>
    </location>
</feature>
<name>A0A177TV76_9BASI</name>
<feature type="compositionally biased region" description="Basic and acidic residues" evidence="1">
    <location>
        <begin position="468"/>
        <end position="488"/>
    </location>
</feature>